<organism evidence="1 2">
    <name type="scientific">Araneus ventricosus</name>
    <name type="common">Orbweaver spider</name>
    <name type="synonym">Epeira ventricosa</name>
    <dbReference type="NCBI Taxonomy" id="182803"/>
    <lineage>
        <taxon>Eukaryota</taxon>
        <taxon>Metazoa</taxon>
        <taxon>Ecdysozoa</taxon>
        <taxon>Arthropoda</taxon>
        <taxon>Chelicerata</taxon>
        <taxon>Arachnida</taxon>
        <taxon>Araneae</taxon>
        <taxon>Araneomorphae</taxon>
        <taxon>Entelegynae</taxon>
        <taxon>Araneoidea</taxon>
        <taxon>Araneidae</taxon>
        <taxon>Araneus</taxon>
    </lineage>
</organism>
<accession>A0A4Y2JZZ7</accession>
<proteinExistence type="predicted"/>
<reference evidence="1 2" key="1">
    <citation type="journal article" date="2019" name="Sci. Rep.">
        <title>Orb-weaving spider Araneus ventricosus genome elucidates the spidroin gene catalogue.</title>
        <authorList>
            <person name="Kono N."/>
            <person name="Nakamura H."/>
            <person name="Ohtoshi R."/>
            <person name="Moran D.A.P."/>
            <person name="Shinohara A."/>
            <person name="Yoshida Y."/>
            <person name="Fujiwara M."/>
            <person name="Mori M."/>
            <person name="Tomita M."/>
            <person name="Arakawa K."/>
        </authorList>
    </citation>
    <scope>NUCLEOTIDE SEQUENCE [LARGE SCALE GENOMIC DNA]</scope>
</reference>
<protein>
    <submittedName>
        <fullName evidence="1">Uncharacterized protein</fullName>
    </submittedName>
</protein>
<name>A0A4Y2JZZ7_ARAVE</name>
<evidence type="ECO:0000313" key="1">
    <source>
        <dbReference type="EMBL" id="GBM94776.1"/>
    </source>
</evidence>
<comment type="caution">
    <text evidence="1">The sequence shown here is derived from an EMBL/GenBank/DDBJ whole genome shotgun (WGS) entry which is preliminary data.</text>
</comment>
<evidence type="ECO:0000313" key="2">
    <source>
        <dbReference type="Proteomes" id="UP000499080"/>
    </source>
</evidence>
<dbReference type="EMBL" id="BGPR01003999">
    <property type="protein sequence ID" value="GBM94776.1"/>
    <property type="molecule type" value="Genomic_DNA"/>
</dbReference>
<dbReference type="Proteomes" id="UP000499080">
    <property type="component" value="Unassembled WGS sequence"/>
</dbReference>
<sequence length="100" mass="11811">MRHPLFMGVRPVFGGEPYEPHNHYYTRQGKRPRMLIRRLLIHVLVVPQLDYGVVKHSLYHNRVSKGHENLLIYAWWTRPICVGQIISGKILEKRLAACRK</sequence>
<gene>
    <name evidence="1" type="ORF">AVEN_245379_1</name>
</gene>
<dbReference type="AlphaFoldDB" id="A0A4Y2JZZ7"/>
<keyword evidence="2" id="KW-1185">Reference proteome</keyword>